<name>A0ACC1XJ15_MELAZ</name>
<evidence type="ECO:0000313" key="2">
    <source>
        <dbReference type="Proteomes" id="UP001164539"/>
    </source>
</evidence>
<dbReference type="Proteomes" id="UP001164539">
    <property type="component" value="Chromosome 9"/>
</dbReference>
<dbReference type="EMBL" id="CM051402">
    <property type="protein sequence ID" value="KAJ4711442.1"/>
    <property type="molecule type" value="Genomic_DNA"/>
</dbReference>
<proteinExistence type="predicted"/>
<gene>
    <name evidence="1" type="ORF">OWV82_017466</name>
</gene>
<sequence length="112" mass="12518">MQNSTSSSPSLHCRSFLVFLLLLLLLFLTSSATAARFSDHPVVLPAPSRNQYISVSCDSFLNKNSRSLCIQLQRIHQRRQPLPPPSNSPNQIDPRYGVEKRLVPSGPNPLHN</sequence>
<evidence type="ECO:0000313" key="1">
    <source>
        <dbReference type="EMBL" id="KAJ4711442.1"/>
    </source>
</evidence>
<accession>A0ACC1XJ15</accession>
<comment type="caution">
    <text evidence="1">The sequence shown here is derived from an EMBL/GenBank/DDBJ whole genome shotgun (WGS) entry which is preliminary data.</text>
</comment>
<protein>
    <submittedName>
        <fullName evidence="1">Clavata3/ESR (CLE)</fullName>
    </submittedName>
</protein>
<keyword evidence="2" id="KW-1185">Reference proteome</keyword>
<reference evidence="1 2" key="1">
    <citation type="journal article" date="2023" name="Science">
        <title>Complex scaffold remodeling in plant triterpene biosynthesis.</title>
        <authorList>
            <person name="De La Pena R."/>
            <person name="Hodgson H."/>
            <person name="Liu J.C."/>
            <person name="Stephenson M.J."/>
            <person name="Martin A.C."/>
            <person name="Owen C."/>
            <person name="Harkess A."/>
            <person name="Leebens-Mack J."/>
            <person name="Jimenez L.E."/>
            <person name="Osbourn A."/>
            <person name="Sattely E.S."/>
        </authorList>
    </citation>
    <scope>NUCLEOTIDE SEQUENCE [LARGE SCALE GENOMIC DNA]</scope>
    <source>
        <strain evidence="2">cv. JPN11</strain>
        <tissue evidence="1">Leaf</tissue>
    </source>
</reference>
<organism evidence="1 2">
    <name type="scientific">Melia azedarach</name>
    <name type="common">Chinaberry tree</name>
    <dbReference type="NCBI Taxonomy" id="155640"/>
    <lineage>
        <taxon>Eukaryota</taxon>
        <taxon>Viridiplantae</taxon>
        <taxon>Streptophyta</taxon>
        <taxon>Embryophyta</taxon>
        <taxon>Tracheophyta</taxon>
        <taxon>Spermatophyta</taxon>
        <taxon>Magnoliopsida</taxon>
        <taxon>eudicotyledons</taxon>
        <taxon>Gunneridae</taxon>
        <taxon>Pentapetalae</taxon>
        <taxon>rosids</taxon>
        <taxon>malvids</taxon>
        <taxon>Sapindales</taxon>
        <taxon>Meliaceae</taxon>
        <taxon>Melia</taxon>
    </lineage>
</organism>